<protein>
    <submittedName>
        <fullName evidence="3">8001_t:CDS:1</fullName>
    </submittedName>
</protein>
<accession>A0A9N8YXS1</accession>
<reference evidence="3" key="1">
    <citation type="submission" date="2021-06" db="EMBL/GenBank/DDBJ databases">
        <authorList>
            <person name="Kallberg Y."/>
            <person name="Tangrot J."/>
            <person name="Rosling A."/>
        </authorList>
    </citation>
    <scope>NUCLEOTIDE SEQUENCE</scope>
    <source>
        <strain evidence="3">AZ414A</strain>
    </source>
</reference>
<evidence type="ECO:0000256" key="2">
    <source>
        <dbReference type="SAM" id="Phobius"/>
    </source>
</evidence>
<evidence type="ECO:0000256" key="1">
    <source>
        <dbReference type="SAM" id="MobiDB-lite"/>
    </source>
</evidence>
<evidence type="ECO:0000313" key="3">
    <source>
        <dbReference type="EMBL" id="CAG8456780.1"/>
    </source>
</evidence>
<gene>
    <name evidence="3" type="ORF">DEBURN_LOCUS2458</name>
</gene>
<sequence length="1136" mass="131345">MLKKYSSFLNENENVFSSESIASSTVNDSLFFGSCIAISPDSKQIVIFSPETHEFELYNIDNLSSSKSISTLECGVNDKHLCWSIAISNCVDNGKNERFIALSCFDAREFCNDIKYVDDESDLESGDQYLRPQTWVISTTDVNEIYTSSIGGVIRFLDSNDNLLKNKTVIIIVNASGIYKETMNNIKRQRFFSRSSNIERFELPHQLSIRLHLSREHWHNSLELLYTSIIKNHFMVHSFENRKQIIEMYSLITGDLEMLFKRHESTVAPNIIRGFPIFAISQNEKILAFCRGTTSITLYSMDNGLETASKQLEGQRGIYKIAAINFIDNDSKLLIVLEENEYKQVEILKCQIFVVWDLFTTYENSIRKINYSEPLNPLKMDITHRLMNSHGSMFAVRDSGEIFSVLDHKDVALIRYSSGKAITEIDITTSDTVYLDSKESTQLIIKGDTIQVWKYSNTIVKRDRVLKYIWAQKIAMDVQELRIGEREFVLKVSVPSTKFFTSPKSIMIHWPNNVNVLEGACRALYVLEEKKHIVAGQENVNQIKYLIECTQRLVRKYITKYGIFRLTSIRYPIMKYLIKSYQESLIKHILNVKINNKHSNIYIPRLYKWADENNNRSTKSDLHHAILCIQKRGDATVILKYLIDYYTANTKKYNNYGWMFTVSKAIPLLYDYHLSGFVQDLLKKLCFGITEAYTPPLHINQHDQRKGNNASVIHSLAVKPCLVSKPIRAFLQKQSEKIKNLETSHNDRKVYIVPLPGFTVYPDPEDSEPQVINDTKQMSPFIRVIHEEKGDEIFQTPTIMAVLDFKWPAAQILQLKREGWYRYMNNSNMFGLGSVLLPLANSIVRFLYGHQVLVLQFSVFNSVSALTALVMWLELVGRFVYIIMNILNTVWPFFAFMLSALLAFGHAMFIALKYADNPTPQFPTYKIKDTSNSDLYSNITIYQNVNNSYRLDNYYSRLVSSVKVVFFWTNGRWDQLDQWDNYAVNVISILGTNKESRIAAQIYRAELVAEYETLEKPFDNNSSYSKKYRDIQNKGSSNVIKNNETINKISFIDEESFPLKVVTSKPRKKSQRNCKSDNKSLEDVSYNNESSDESSSEDNPCLTTNINKSSMQERFNNLENEFKKFKDYIETLETLT</sequence>
<name>A0A9N8YXS1_9GLOM</name>
<dbReference type="OrthoDB" id="10355249at2759"/>
<keyword evidence="2" id="KW-0472">Membrane</keyword>
<feature type="region of interest" description="Disordered" evidence="1">
    <location>
        <begin position="1068"/>
        <end position="1105"/>
    </location>
</feature>
<dbReference type="Proteomes" id="UP000789706">
    <property type="component" value="Unassembled WGS sequence"/>
</dbReference>
<proteinExistence type="predicted"/>
<keyword evidence="2" id="KW-1133">Transmembrane helix</keyword>
<keyword evidence="4" id="KW-1185">Reference proteome</keyword>
<dbReference type="SUPFAM" id="SSF50969">
    <property type="entry name" value="YVTN repeat-like/Quinoprotein amine dehydrogenase"/>
    <property type="match status" value="1"/>
</dbReference>
<dbReference type="EMBL" id="CAJVPK010000134">
    <property type="protein sequence ID" value="CAG8456780.1"/>
    <property type="molecule type" value="Genomic_DNA"/>
</dbReference>
<feature type="transmembrane region" description="Helical" evidence="2">
    <location>
        <begin position="890"/>
        <end position="912"/>
    </location>
</feature>
<dbReference type="InterPro" id="IPR011044">
    <property type="entry name" value="Quino_amine_DH_bsu"/>
</dbReference>
<feature type="transmembrane region" description="Helical" evidence="2">
    <location>
        <begin position="860"/>
        <end position="884"/>
    </location>
</feature>
<comment type="caution">
    <text evidence="3">The sequence shown here is derived from an EMBL/GenBank/DDBJ whole genome shotgun (WGS) entry which is preliminary data.</text>
</comment>
<keyword evidence="2" id="KW-0812">Transmembrane</keyword>
<organism evidence="3 4">
    <name type="scientific">Diversispora eburnea</name>
    <dbReference type="NCBI Taxonomy" id="1213867"/>
    <lineage>
        <taxon>Eukaryota</taxon>
        <taxon>Fungi</taxon>
        <taxon>Fungi incertae sedis</taxon>
        <taxon>Mucoromycota</taxon>
        <taxon>Glomeromycotina</taxon>
        <taxon>Glomeromycetes</taxon>
        <taxon>Diversisporales</taxon>
        <taxon>Diversisporaceae</taxon>
        <taxon>Diversispora</taxon>
    </lineage>
</organism>
<dbReference type="AlphaFoldDB" id="A0A9N8YXS1"/>
<evidence type="ECO:0000313" key="4">
    <source>
        <dbReference type="Proteomes" id="UP000789706"/>
    </source>
</evidence>